<feature type="region of interest" description="Disordered" evidence="1">
    <location>
        <begin position="200"/>
        <end position="219"/>
    </location>
</feature>
<dbReference type="AlphaFoldDB" id="A0A3B5ABC5"/>
<feature type="region of interest" description="Disordered" evidence="1">
    <location>
        <begin position="100"/>
        <end position="182"/>
    </location>
</feature>
<dbReference type="STRING" id="144197.ENSSPAP00000010902"/>
<dbReference type="InterPro" id="IPR026523">
    <property type="entry name" value="PNMA"/>
</dbReference>
<dbReference type="Pfam" id="PF14893">
    <property type="entry name" value="PNMA"/>
    <property type="match status" value="1"/>
</dbReference>
<dbReference type="Ensembl" id="ENSSPAT00000011087.1">
    <property type="protein sequence ID" value="ENSSPAP00000010902.1"/>
    <property type="gene ID" value="ENSSPAG00000008280.1"/>
</dbReference>
<evidence type="ECO:0000313" key="3">
    <source>
        <dbReference type="Ensembl" id="ENSSPAP00000010902.1"/>
    </source>
</evidence>
<evidence type="ECO:0000259" key="2">
    <source>
        <dbReference type="Pfam" id="PF14893"/>
    </source>
</evidence>
<feature type="compositionally biased region" description="Polar residues" evidence="1">
    <location>
        <begin position="112"/>
        <end position="125"/>
    </location>
</feature>
<evidence type="ECO:0000256" key="1">
    <source>
        <dbReference type="SAM" id="MobiDB-lite"/>
    </source>
</evidence>
<accession>A0A3B5ABC5</accession>
<organism evidence="3">
    <name type="scientific">Stegastes partitus</name>
    <name type="common">bicolor damselfish</name>
    <dbReference type="NCBI Taxonomy" id="144197"/>
    <lineage>
        <taxon>Eukaryota</taxon>
        <taxon>Metazoa</taxon>
        <taxon>Chordata</taxon>
        <taxon>Craniata</taxon>
        <taxon>Vertebrata</taxon>
        <taxon>Euteleostomi</taxon>
        <taxon>Actinopterygii</taxon>
        <taxon>Neopterygii</taxon>
        <taxon>Teleostei</taxon>
        <taxon>Neoteleostei</taxon>
        <taxon>Acanthomorphata</taxon>
        <taxon>Ovalentaria</taxon>
        <taxon>Pomacentridae</taxon>
        <taxon>Stegastes</taxon>
    </lineage>
</organism>
<protein>
    <recommendedName>
        <fullName evidence="2">Paraneoplastic antigen Ma-like C-terminal domain-containing protein</fullName>
    </recommendedName>
</protein>
<proteinExistence type="predicted"/>
<reference evidence="3" key="1">
    <citation type="submission" date="2023-09" db="UniProtKB">
        <authorList>
            <consortium name="Ensembl"/>
        </authorList>
    </citation>
    <scope>IDENTIFICATION</scope>
</reference>
<dbReference type="PANTHER" id="PTHR23095">
    <property type="entry name" value="PARANEOPLASTIC ANTIGEN"/>
    <property type="match status" value="1"/>
</dbReference>
<dbReference type="InterPro" id="IPR048270">
    <property type="entry name" value="PNMA_C"/>
</dbReference>
<dbReference type="GeneTree" id="ENSGT01030000234522"/>
<dbReference type="PANTHER" id="PTHR23095:SF53">
    <property type="entry name" value="ZINC FINGER CCHC DOMAIN-CONTAINING PROTEIN 12-LIKE"/>
    <property type="match status" value="1"/>
</dbReference>
<feature type="domain" description="Paraneoplastic antigen Ma-like C-terminal" evidence="2">
    <location>
        <begin position="216"/>
        <end position="371"/>
    </location>
</feature>
<feature type="compositionally biased region" description="Polar residues" evidence="1">
    <location>
        <begin position="172"/>
        <end position="182"/>
    </location>
</feature>
<feature type="compositionally biased region" description="Pro residues" evidence="1">
    <location>
        <begin position="146"/>
        <end position="159"/>
    </location>
</feature>
<name>A0A3B5ABC5_9TELE</name>
<sequence>MPTITDVESEHGINAKRSILALGITDNDTNEAISKALEAYGTVVKIARLGQDRAIIEFRSEDAVERIKPDFPCEIPTTMDPALRWCFDSIDKIIISTSLPPSTVGADPNEAASVNTLPSELSGSDSWETESEGSEISSSSKAPQKRPQPVPVTPQPNSTPPDKVTRPKKRTQSVAPATLNANLLNPPDVQRIIVEHVIKSEAPPSQSSGSKRLRSFSGRVPKPPGEVDFETWCLHVELMFQDGLPADMQRRIILESLLSPASDIVKQLGSHSSPLEYVRFLQSAYGLVDDGEEIFAKFLSTHQDAGEKSSEYLQRLQALLSTAVRRGGVSEANANKQLYKQFIRGCWDQTLLLTLQQTIKGESAPDFSELLLQLRTEEERRSVKIDRMQRHFGSSKTKPVLQFQSVPEANPKSNPDTDILHKYMTETENL</sequence>